<dbReference type="Proteomes" id="UP000499080">
    <property type="component" value="Unassembled WGS sequence"/>
</dbReference>
<gene>
    <name evidence="2" type="ORF">AVEN_49479_1</name>
</gene>
<evidence type="ECO:0000313" key="2">
    <source>
        <dbReference type="EMBL" id="GBN38760.1"/>
    </source>
</evidence>
<feature type="region of interest" description="Disordered" evidence="1">
    <location>
        <begin position="1"/>
        <end position="79"/>
    </location>
</feature>
<sequence length="79" mass="8788">MTVRNRCPEEVRISKNRKRAPVFPAPTGEVEPTPRPVEPTPPTAMTPEQRFEPSTVHPNTAESVPSTLSRSTRVRNAPD</sequence>
<feature type="compositionally biased region" description="Polar residues" evidence="1">
    <location>
        <begin position="56"/>
        <end position="71"/>
    </location>
</feature>
<feature type="compositionally biased region" description="Pro residues" evidence="1">
    <location>
        <begin position="33"/>
        <end position="44"/>
    </location>
</feature>
<name>A0A4Y2NJM9_ARAVE</name>
<comment type="caution">
    <text evidence="2">The sequence shown here is derived from an EMBL/GenBank/DDBJ whole genome shotgun (WGS) entry which is preliminary data.</text>
</comment>
<proteinExistence type="predicted"/>
<dbReference type="EMBL" id="BGPR01009235">
    <property type="protein sequence ID" value="GBN38760.1"/>
    <property type="molecule type" value="Genomic_DNA"/>
</dbReference>
<feature type="compositionally biased region" description="Basic and acidic residues" evidence="1">
    <location>
        <begin position="1"/>
        <end position="13"/>
    </location>
</feature>
<evidence type="ECO:0000256" key="1">
    <source>
        <dbReference type="SAM" id="MobiDB-lite"/>
    </source>
</evidence>
<organism evidence="2 3">
    <name type="scientific">Araneus ventricosus</name>
    <name type="common">Orbweaver spider</name>
    <name type="synonym">Epeira ventricosa</name>
    <dbReference type="NCBI Taxonomy" id="182803"/>
    <lineage>
        <taxon>Eukaryota</taxon>
        <taxon>Metazoa</taxon>
        <taxon>Ecdysozoa</taxon>
        <taxon>Arthropoda</taxon>
        <taxon>Chelicerata</taxon>
        <taxon>Arachnida</taxon>
        <taxon>Araneae</taxon>
        <taxon>Araneomorphae</taxon>
        <taxon>Entelegynae</taxon>
        <taxon>Araneoidea</taxon>
        <taxon>Araneidae</taxon>
        <taxon>Araneus</taxon>
    </lineage>
</organism>
<dbReference type="AlphaFoldDB" id="A0A4Y2NJM9"/>
<keyword evidence="3" id="KW-1185">Reference proteome</keyword>
<reference evidence="2 3" key="1">
    <citation type="journal article" date="2019" name="Sci. Rep.">
        <title>Orb-weaving spider Araneus ventricosus genome elucidates the spidroin gene catalogue.</title>
        <authorList>
            <person name="Kono N."/>
            <person name="Nakamura H."/>
            <person name="Ohtoshi R."/>
            <person name="Moran D.A.P."/>
            <person name="Shinohara A."/>
            <person name="Yoshida Y."/>
            <person name="Fujiwara M."/>
            <person name="Mori M."/>
            <person name="Tomita M."/>
            <person name="Arakawa K."/>
        </authorList>
    </citation>
    <scope>NUCLEOTIDE SEQUENCE [LARGE SCALE GENOMIC DNA]</scope>
</reference>
<accession>A0A4Y2NJM9</accession>
<protein>
    <submittedName>
        <fullName evidence="2">Uncharacterized protein</fullName>
    </submittedName>
</protein>
<evidence type="ECO:0000313" key="3">
    <source>
        <dbReference type="Proteomes" id="UP000499080"/>
    </source>
</evidence>